<dbReference type="Pfam" id="PF09685">
    <property type="entry name" value="MamF_MmsF"/>
    <property type="match status" value="1"/>
</dbReference>
<dbReference type="InterPro" id="IPR019109">
    <property type="entry name" value="MamF_MmsF"/>
</dbReference>
<name>A0A7C3M960_ARCFL</name>
<evidence type="ECO:0000256" key="3">
    <source>
        <dbReference type="ARBA" id="ARBA00022989"/>
    </source>
</evidence>
<dbReference type="AlphaFoldDB" id="A0A7C3M960"/>
<accession>A0A7C3M960</accession>
<evidence type="ECO:0000256" key="1">
    <source>
        <dbReference type="ARBA" id="ARBA00004141"/>
    </source>
</evidence>
<evidence type="ECO:0000256" key="4">
    <source>
        <dbReference type="ARBA" id="ARBA00023136"/>
    </source>
</evidence>
<keyword evidence="3 5" id="KW-1133">Transmembrane helix</keyword>
<gene>
    <name evidence="6" type="ORF">ENW66_00475</name>
</gene>
<dbReference type="PANTHER" id="PTHR36460">
    <property type="entry name" value="UPF0132 DOMAIN PROTEIN (AFU_ORTHOLOGUE AFUA_3G10255)"/>
    <property type="match status" value="1"/>
</dbReference>
<organism evidence="6">
    <name type="scientific">Archaeoglobus fulgidus</name>
    <dbReference type="NCBI Taxonomy" id="2234"/>
    <lineage>
        <taxon>Archaea</taxon>
        <taxon>Methanobacteriati</taxon>
        <taxon>Methanobacteriota</taxon>
        <taxon>Archaeoglobi</taxon>
        <taxon>Archaeoglobales</taxon>
        <taxon>Archaeoglobaceae</taxon>
        <taxon>Archaeoglobus</taxon>
    </lineage>
</organism>
<protein>
    <submittedName>
        <fullName evidence="6">Uncharacterized protein</fullName>
    </submittedName>
</protein>
<comment type="caution">
    <text evidence="6">The sequence shown here is derived from an EMBL/GenBank/DDBJ whole genome shotgun (WGS) entry which is preliminary data.</text>
</comment>
<evidence type="ECO:0000256" key="5">
    <source>
        <dbReference type="SAM" id="Phobius"/>
    </source>
</evidence>
<evidence type="ECO:0000256" key="2">
    <source>
        <dbReference type="ARBA" id="ARBA00022692"/>
    </source>
</evidence>
<comment type="subcellular location">
    <subcellularLocation>
        <location evidence="1">Membrane</location>
        <topology evidence="1">Multi-pass membrane protein</topology>
    </subcellularLocation>
</comment>
<proteinExistence type="predicted"/>
<dbReference type="GO" id="GO:0016020">
    <property type="term" value="C:membrane"/>
    <property type="evidence" value="ECO:0007669"/>
    <property type="project" value="UniProtKB-SubCell"/>
</dbReference>
<feature type="transmembrane region" description="Helical" evidence="5">
    <location>
        <begin position="46"/>
        <end position="79"/>
    </location>
</feature>
<dbReference type="PANTHER" id="PTHR36460:SF1">
    <property type="entry name" value="UPF0132 DOMAIN PROTEIN (AFU_ORTHOLOGUE AFUA_3G10255)"/>
    <property type="match status" value="1"/>
</dbReference>
<keyword evidence="2 5" id="KW-0812">Transmembrane</keyword>
<sequence>MELMSENVRAAMCYTLGFITGVLFLFDGSPFVRFHAVQSTLTFSTIAALIILLPVIPGGVMLSRIVMAFSLLLWAICIIKASRGEVFKLPIFGEIAEAQLTPLHT</sequence>
<evidence type="ECO:0000313" key="6">
    <source>
        <dbReference type="EMBL" id="HFW31418.1"/>
    </source>
</evidence>
<feature type="transmembrane region" description="Helical" evidence="5">
    <location>
        <begin position="7"/>
        <end position="26"/>
    </location>
</feature>
<dbReference type="EMBL" id="DTLB01000001">
    <property type="protein sequence ID" value="HFW31418.1"/>
    <property type="molecule type" value="Genomic_DNA"/>
</dbReference>
<keyword evidence="4 5" id="KW-0472">Membrane</keyword>
<reference evidence="6" key="1">
    <citation type="journal article" date="2020" name="mSystems">
        <title>Genome- and Community-Level Interaction Insights into Carbon Utilization and Element Cycling Functions of Hydrothermarchaeota in Hydrothermal Sediment.</title>
        <authorList>
            <person name="Zhou Z."/>
            <person name="Liu Y."/>
            <person name="Xu W."/>
            <person name="Pan J."/>
            <person name="Luo Z.H."/>
            <person name="Li M."/>
        </authorList>
    </citation>
    <scope>NUCLEOTIDE SEQUENCE [LARGE SCALE GENOMIC DNA]</scope>
    <source>
        <strain evidence="6">SpSt-87</strain>
    </source>
</reference>